<feature type="region of interest" description="Disordered" evidence="1">
    <location>
        <begin position="284"/>
        <end position="373"/>
    </location>
</feature>
<accession>A0A1Q9EXM5</accession>
<dbReference type="OrthoDB" id="431497at2759"/>
<comment type="caution">
    <text evidence="2">The sequence shown here is derived from an EMBL/GenBank/DDBJ whole genome shotgun (WGS) entry which is preliminary data.</text>
</comment>
<evidence type="ECO:0000256" key="1">
    <source>
        <dbReference type="SAM" id="MobiDB-lite"/>
    </source>
</evidence>
<reference evidence="2 3" key="1">
    <citation type="submission" date="2016-02" db="EMBL/GenBank/DDBJ databases">
        <title>Genome analysis of coral dinoflagellate symbionts highlights evolutionary adaptations to a symbiotic lifestyle.</title>
        <authorList>
            <person name="Aranda M."/>
            <person name="Li Y."/>
            <person name="Liew Y.J."/>
            <person name="Baumgarten S."/>
            <person name="Simakov O."/>
            <person name="Wilson M."/>
            <person name="Piel J."/>
            <person name="Ashoor H."/>
            <person name="Bougouffa S."/>
            <person name="Bajic V.B."/>
            <person name="Ryu T."/>
            <person name="Ravasi T."/>
            <person name="Bayer T."/>
            <person name="Micklem G."/>
            <person name="Kim H."/>
            <person name="Bhak J."/>
            <person name="Lajeunesse T.C."/>
            <person name="Voolstra C.R."/>
        </authorList>
    </citation>
    <scope>NUCLEOTIDE SEQUENCE [LARGE SCALE GENOMIC DNA]</scope>
    <source>
        <strain evidence="2 3">CCMP2467</strain>
    </source>
</reference>
<feature type="compositionally biased region" description="Low complexity" evidence="1">
    <location>
        <begin position="325"/>
        <end position="337"/>
    </location>
</feature>
<dbReference type="EMBL" id="LSRX01000047">
    <property type="protein sequence ID" value="OLQ12200.1"/>
    <property type="molecule type" value="Genomic_DNA"/>
</dbReference>
<feature type="compositionally biased region" description="Basic and acidic residues" evidence="1">
    <location>
        <begin position="339"/>
        <end position="355"/>
    </location>
</feature>
<feature type="region of interest" description="Disordered" evidence="1">
    <location>
        <begin position="181"/>
        <end position="271"/>
    </location>
</feature>
<proteinExistence type="predicted"/>
<evidence type="ECO:0000313" key="2">
    <source>
        <dbReference type="EMBL" id="OLQ12200.1"/>
    </source>
</evidence>
<dbReference type="Gene3D" id="3.40.50.300">
    <property type="entry name" value="P-loop containing nucleotide triphosphate hydrolases"/>
    <property type="match status" value="1"/>
</dbReference>
<sequence>MGHGLGVAWAVAGEKTHVEMAIQRKLLPDWARQNGHMERWRALCQEQNCPAGWWGKYCARFFTSSHDSAEVGKLEPMFTSSYDSAEEEPTRGVRIEVSFTGAFSLFWSQAPFYLFDEIDAALDAQYRTAVARLLAKDARLYRQKGQLHFVGLPMKGASCRGQEGDRGADASWPSRSVNLALGTPTRAAGEGPPTCGMGKKRKKSSSSSDSDSEPEPPAEEEKKQKKAAPKGASGPRFNAFADSDEEDTKPKDGASSKAGLSTSSAADAFTKKQWEVVQRLKINYQDQVDKKNKKEDKLRKKLEKKTREKELKKAKEMAEEEEAAAEAAAAEKAMALEQQSKDQKEQQRRDQEKAAMARKLGPQGPNIKNNKAPGQVLYSSDLQIGESHGGGAGASV</sequence>
<feature type="compositionally biased region" description="Basic and acidic residues" evidence="1">
    <location>
        <begin position="305"/>
        <end position="317"/>
    </location>
</feature>
<feature type="compositionally biased region" description="Basic and acidic residues" evidence="1">
    <location>
        <begin position="287"/>
        <end position="298"/>
    </location>
</feature>
<keyword evidence="3" id="KW-1185">Reference proteome</keyword>
<protein>
    <submittedName>
        <fullName evidence="2">Structural maintenance of chromosomes protein 3</fullName>
    </submittedName>
</protein>
<evidence type="ECO:0000313" key="3">
    <source>
        <dbReference type="Proteomes" id="UP000186817"/>
    </source>
</evidence>
<organism evidence="2 3">
    <name type="scientific">Symbiodinium microadriaticum</name>
    <name type="common">Dinoflagellate</name>
    <name type="synonym">Zooxanthella microadriatica</name>
    <dbReference type="NCBI Taxonomy" id="2951"/>
    <lineage>
        <taxon>Eukaryota</taxon>
        <taxon>Sar</taxon>
        <taxon>Alveolata</taxon>
        <taxon>Dinophyceae</taxon>
        <taxon>Suessiales</taxon>
        <taxon>Symbiodiniaceae</taxon>
        <taxon>Symbiodinium</taxon>
    </lineage>
</organism>
<name>A0A1Q9EXM5_SYMMI</name>
<gene>
    <name evidence="2" type="primary">SMC3</name>
    <name evidence="2" type="ORF">AK812_SmicGene3886</name>
</gene>
<dbReference type="AlphaFoldDB" id="A0A1Q9EXM5"/>
<dbReference type="InterPro" id="IPR027417">
    <property type="entry name" value="P-loop_NTPase"/>
</dbReference>
<dbReference type="Proteomes" id="UP000186817">
    <property type="component" value="Unassembled WGS sequence"/>
</dbReference>